<name>A0A105VJX1_9BURK</name>
<dbReference type="AlphaFoldDB" id="A0A105VJX1"/>
<evidence type="ECO:0000313" key="1">
    <source>
        <dbReference type="EMBL" id="KVV49197.1"/>
    </source>
</evidence>
<sequence>MAVRTVAIRRAPRMRSAMTECPDDVSEKRRRIARVHRSEDARGATTRVEAGEVERNARDAMRRALWNVPRLPQDRHRTPARHQYRDS</sequence>
<dbReference type="EMBL" id="LPEQ01000057">
    <property type="protein sequence ID" value="KVV49197.1"/>
    <property type="molecule type" value="Genomic_DNA"/>
</dbReference>
<proteinExistence type="predicted"/>
<organism evidence="1 2">
    <name type="scientific">Burkholderia territorii</name>
    <dbReference type="NCBI Taxonomy" id="1503055"/>
    <lineage>
        <taxon>Bacteria</taxon>
        <taxon>Pseudomonadati</taxon>
        <taxon>Pseudomonadota</taxon>
        <taxon>Betaproteobacteria</taxon>
        <taxon>Burkholderiales</taxon>
        <taxon>Burkholderiaceae</taxon>
        <taxon>Burkholderia</taxon>
        <taxon>Burkholderia cepacia complex</taxon>
    </lineage>
</organism>
<evidence type="ECO:0000313" key="2">
    <source>
        <dbReference type="Proteomes" id="UP000062317"/>
    </source>
</evidence>
<gene>
    <name evidence="1" type="ORF">WT27_03330</name>
</gene>
<protein>
    <submittedName>
        <fullName evidence="1">Uncharacterized protein</fullName>
    </submittedName>
</protein>
<accession>A0A105VJX1</accession>
<comment type="caution">
    <text evidence="1">The sequence shown here is derived from an EMBL/GenBank/DDBJ whole genome shotgun (WGS) entry which is preliminary data.</text>
</comment>
<reference evidence="1 2" key="1">
    <citation type="submission" date="2015-11" db="EMBL/GenBank/DDBJ databases">
        <title>Expanding the genomic diversity of Burkholderia species for the development of highly accurate diagnostics.</title>
        <authorList>
            <person name="Sahl J."/>
            <person name="Keim P."/>
            <person name="Wagner D."/>
        </authorList>
    </citation>
    <scope>NUCLEOTIDE SEQUENCE [LARGE SCALE GENOMIC DNA]</scope>
    <source>
        <strain evidence="1 2">MSMB1301WGS</strain>
    </source>
</reference>
<dbReference type="Proteomes" id="UP000062317">
    <property type="component" value="Unassembled WGS sequence"/>
</dbReference>
<keyword evidence="2" id="KW-1185">Reference proteome</keyword>